<sequence>MSGVSKRMDVSRLETASLVKYSRMYRLPENLRNREELVQQVSRHLNSQQFLLNEEDLLLRFIRMVKADGLRRRPGNSVGGGGYAGRVAGKKY</sequence>
<accession>A0ABQ7GPB1</accession>
<feature type="domain" description="Histone deacetylase complex subunit SAP30 Sin3 binding" evidence="1">
    <location>
        <begin position="13"/>
        <end position="66"/>
    </location>
</feature>
<reference evidence="2" key="1">
    <citation type="submission" date="2017-08" db="EMBL/GenBank/DDBJ databases">
        <authorList>
            <person name="Polle J.E."/>
            <person name="Barry K."/>
            <person name="Cushman J."/>
            <person name="Schmutz J."/>
            <person name="Tran D."/>
            <person name="Hathwaick L.T."/>
            <person name="Yim W.C."/>
            <person name="Jenkins J."/>
            <person name="Mckie-Krisberg Z.M."/>
            <person name="Prochnik S."/>
            <person name="Lindquist E."/>
            <person name="Dockter R.B."/>
            <person name="Adam C."/>
            <person name="Molina H."/>
            <person name="Bunkerborg J."/>
            <person name="Jin E."/>
            <person name="Buchheim M."/>
            <person name="Magnuson J."/>
        </authorList>
    </citation>
    <scope>NUCLEOTIDE SEQUENCE</scope>
    <source>
        <strain evidence="2">CCAP 19/18</strain>
    </source>
</reference>
<dbReference type="Proteomes" id="UP000815325">
    <property type="component" value="Unassembled WGS sequence"/>
</dbReference>
<proteinExistence type="predicted"/>
<organism evidence="2 3">
    <name type="scientific">Dunaliella salina</name>
    <name type="common">Green alga</name>
    <name type="synonym">Protococcus salinus</name>
    <dbReference type="NCBI Taxonomy" id="3046"/>
    <lineage>
        <taxon>Eukaryota</taxon>
        <taxon>Viridiplantae</taxon>
        <taxon>Chlorophyta</taxon>
        <taxon>core chlorophytes</taxon>
        <taxon>Chlorophyceae</taxon>
        <taxon>CS clade</taxon>
        <taxon>Chlamydomonadales</taxon>
        <taxon>Dunaliellaceae</taxon>
        <taxon>Dunaliella</taxon>
    </lineage>
</organism>
<name>A0ABQ7GPB1_DUNSA</name>
<dbReference type="Pfam" id="PF13867">
    <property type="entry name" value="SAP30_Sin3_bdg"/>
    <property type="match status" value="1"/>
</dbReference>
<gene>
    <name evidence="2" type="ORF">DUNSADRAFT_5949</name>
</gene>
<dbReference type="InterPro" id="IPR025718">
    <property type="entry name" value="SAP30_Sin3-bd"/>
</dbReference>
<comment type="caution">
    <text evidence="2">The sequence shown here is derived from an EMBL/GenBank/DDBJ whole genome shotgun (WGS) entry which is preliminary data.</text>
</comment>
<evidence type="ECO:0000313" key="2">
    <source>
        <dbReference type="EMBL" id="KAF5836443.1"/>
    </source>
</evidence>
<dbReference type="InterPro" id="IPR038291">
    <property type="entry name" value="SAP30_C_sf"/>
</dbReference>
<evidence type="ECO:0000259" key="1">
    <source>
        <dbReference type="Pfam" id="PF13867"/>
    </source>
</evidence>
<protein>
    <recommendedName>
        <fullName evidence="1">Histone deacetylase complex subunit SAP30 Sin3 binding domain-containing protein</fullName>
    </recommendedName>
</protein>
<evidence type="ECO:0000313" key="3">
    <source>
        <dbReference type="Proteomes" id="UP000815325"/>
    </source>
</evidence>
<dbReference type="EMBL" id="MU069660">
    <property type="protein sequence ID" value="KAF5836443.1"/>
    <property type="molecule type" value="Genomic_DNA"/>
</dbReference>
<dbReference type="Gene3D" id="6.10.160.20">
    <property type="match status" value="1"/>
</dbReference>
<keyword evidence="3" id="KW-1185">Reference proteome</keyword>